<dbReference type="Proteomes" id="UP001165492">
    <property type="component" value="Unassembled WGS sequence"/>
</dbReference>
<sequence>MDFVERTIRLTGTAPLSARTSLFLRLGHQSYSGDAADSAKTAIDQYGLRWKNARTTVTIGSQETYIGCIWSYVR</sequence>
<evidence type="ECO:0000313" key="2">
    <source>
        <dbReference type="Proteomes" id="UP001165492"/>
    </source>
</evidence>
<comment type="caution">
    <text evidence="1">The sequence shown here is derived from an EMBL/GenBank/DDBJ whole genome shotgun (WGS) entry which is preliminary data.</text>
</comment>
<organism evidence="1 2">
    <name type="scientific">Pelosinus baikalensis</name>
    <dbReference type="NCBI Taxonomy" id="2892015"/>
    <lineage>
        <taxon>Bacteria</taxon>
        <taxon>Bacillati</taxon>
        <taxon>Bacillota</taxon>
        <taxon>Negativicutes</taxon>
        <taxon>Selenomonadales</taxon>
        <taxon>Sporomusaceae</taxon>
        <taxon>Pelosinus</taxon>
    </lineage>
</organism>
<accession>A0ABS8HT74</accession>
<gene>
    <name evidence="1" type="ORF">LMF89_08065</name>
</gene>
<name>A0ABS8HT74_9FIRM</name>
<evidence type="ECO:0000313" key="1">
    <source>
        <dbReference type="EMBL" id="MCC5465317.1"/>
    </source>
</evidence>
<dbReference type="RefSeq" id="WP_229534575.1">
    <property type="nucleotide sequence ID" value="NZ_JAJHJB010000008.1"/>
</dbReference>
<keyword evidence="2" id="KW-1185">Reference proteome</keyword>
<dbReference type="EMBL" id="JAJHJB010000008">
    <property type="protein sequence ID" value="MCC5465317.1"/>
    <property type="molecule type" value="Genomic_DNA"/>
</dbReference>
<protein>
    <submittedName>
        <fullName evidence="1">Uncharacterized protein</fullName>
    </submittedName>
</protein>
<proteinExistence type="predicted"/>
<reference evidence="1" key="1">
    <citation type="submission" date="2021-11" db="EMBL/GenBank/DDBJ databases">
        <title>Description of a new species Pelosinus isolated from the bottom sediments of Lake Baikal.</title>
        <authorList>
            <person name="Zakharyuk A."/>
        </authorList>
    </citation>
    <scope>NUCLEOTIDE SEQUENCE</scope>
    <source>
        <strain evidence="1">Bkl1</strain>
    </source>
</reference>